<evidence type="ECO:0000256" key="1">
    <source>
        <dbReference type="ARBA" id="ARBA00003531"/>
    </source>
</evidence>
<evidence type="ECO:0000256" key="4">
    <source>
        <dbReference type="ARBA" id="ARBA00016296"/>
    </source>
</evidence>
<proteinExistence type="inferred from homology"/>
<keyword evidence="14" id="KW-1185">Reference proteome</keyword>
<dbReference type="Proteomes" id="UP001519289">
    <property type="component" value="Unassembled WGS sequence"/>
</dbReference>
<dbReference type="Pfam" id="PF00625">
    <property type="entry name" value="Guanylate_kin"/>
    <property type="match status" value="1"/>
</dbReference>
<evidence type="ECO:0000256" key="8">
    <source>
        <dbReference type="ARBA" id="ARBA00022840"/>
    </source>
</evidence>
<comment type="caution">
    <text evidence="13">The sequence shown here is derived from an EMBL/GenBank/DDBJ whole genome shotgun (WGS) entry which is preliminary data.</text>
</comment>
<evidence type="ECO:0000256" key="3">
    <source>
        <dbReference type="ARBA" id="ARBA00012961"/>
    </source>
</evidence>
<dbReference type="HAMAP" id="MF_00328">
    <property type="entry name" value="Guanylate_kinase"/>
    <property type="match status" value="1"/>
</dbReference>
<keyword evidence="6 11" id="KW-0547">Nucleotide-binding</keyword>
<keyword evidence="8 11" id="KW-0067">ATP-binding</keyword>
<dbReference type="RefSeq" id="WP_209468184.1">
    <property type="nucleotide sequence ID" value="NZ_JAGGLG010000047.1"/>
</dbReference>
<comment type="function">
    <text evidence="1 11">Essential for recycling GMP and indirectly, cGMP.</text>
</comment>
<sequence length="211" mass="23319">MPSNPRGLLIVVTGPSAVGKGTICRALLAGNPDIRFSVSCTTRPKRPGEVDGVEYYFISREEFQRRIAAGEFLEWAEVYGNYYGTPRSYVEEVTARGQDVILDIDRVGARAVREHYPDAVSVFVLPPSLEALRQRIAARGTETPEAVARRLAEAPEWIREGLTYDYVIVNDDLNRAVAELRAIITAEKARTARGGALLIQTLLEKGALTEE</sequence>
<evidence type="ECO:0000259" key="12">
    <source>
        <dbReference type="PROSITE" id="PS50052"/>
    </source>
</evidence>
<dbReference type="SMART" id="SM00072">
    <property type="entry name" value="GuKc"/>
    <property type="match status" value="1"/>
</dbReference>
<dbReference type="InterPro" id="IPR020590">
    <property type="entry name" value="Guanylate_kinase_CS"/>
</dbReference>
<dbReference type="PANTHER" id="PTHR23117:SF13">
    <property type="entry name" value="GUANYLATE KINASE"/>
    <property type="match status" value="1"/>
</dbReference>
<dbReference type="SUPFAM" id="SSF52540">
    <property type="entry name" value="P-loop containing nucleoside triphosphate hydrolases"/>
    <property type="match status" value="1"/>
</dbReference>
<accession>A0ABS4JX31</accession>
<dbReference type="NCBIfam" id="TIGR03263">
    <property type="entry name" value="guanyl_kin"/>
    <property type="match status" value="1"/>
</dbReference>
<protein>
    <recommendedName>
        <fullName evidence="4 11">Guanylate kinase</fullName>
        <ecNumber evidence="3 11">2.7.4.8</ecNumber>
    </recommendedName>
    <alternativeName>
        <fullName evidence="9 11">GMP kinase</fullName>
    </alternativeName>
</protein>
<dbReference type="Gene3D" id="3.30.63.10">
    <property type="entry name" value="Guanylate Kinase phosphate binding domain"/>
    <property type="match status" value="1"/>
</dbReference>
<dbReference type="EMBL" id="JAGGLG010000047">
    <property type="protein sequence ID" value="MBP2020083.1"/>
    <property type="molecule type" value="Genomic_DNA"/>
</dbReference>
<evidence type="ECO:0000313" key="14">
    <source>
        <dbReference type="Proteomes" id="UP001519289"/>
    </source>
</evidence>
<name>A0ABS4JX31_9FIRM</name>
<evidence type="ECO:0000256" key="7">
    <source>
        <dbReference type="ARBA" id="ARBA00022777"/>
    </source>
</evidence>
<evidence type="ECO:0000256" key="2">
    <source>
        <dbReference type="ARBA" id="ARBA00005790"/>
    </source>
</evidence>
<dbReference type="CDD" id="cd00071">
    <property type="entry name" value="GMPK"/>
    <property type="match status" value="1"/>
</dbReference>
<dbReference type="InterPro" id="IPR008145">
    <property type="entry name" value="GK/Ca_channel_bsu"/>
</dbReference>
<evidence type="ECO:0000256" key="6">
    <source>
        <dbReference type="ARBA" id="ARBA00022741"/>
    </source>
</evidence>
<dbReference type="GO" id="GO:0004385">
    <property type="term" value="F:GMP kinase activity"/>
    <property type="evidence" value="ECO:0007669"/>
    <property type="project" value="UniProtKB-EC"/>
</dbReference>
<gene>
    <name evidence="11" type="primary">gmk</name>
    <name evidence="13" type="ORF">J2Z79_003537</name>
</gene>
<keyword evidence="11" id="KW-0963">Cytoplasm</keyword>
<reference evidence="13 14" key="1">
    <citation type="submission" date="2021-03" db="EMBL/GenBank/DDBJ databases">
        <title>Genomic Encyclopedia of Type Strains, Phase IV (KMG-IV): sequencing the most valuable type-strain genomes for metagenomic binning, comparative biology and taxonomic classification.</title>
        <authorList>
            <person name="Goeker M."/>
        </authorList>
    </citation>
    <scope>NUCLEOTIDE SEQUENCE [LARGE SCALE GENOMIC DNA]</scope>
    <source>
        <strain evidence="13 14">DSM 27138</strain>
    </source>
</reference>
<evidence type="ECO:0000256" key="5">
    <source>
        <dbReference type="ARBA" id="ARBA00022679"/>
    </source>
</evidence>
<keyword evidence="5 11" id="KW-0808">Transferase</keyword>
<evidence type="ECO:0000256" key="10">
    <source>
        <dbReference type="ARBA" id="ARBA00048594"/>
    </source>
</evidence>
<dbReference type="PROSITE" id="PS00856">
    <property type="entry name" value="GUANYLATE_KINASE_1"/>
    <property type="match status" value="1"/>
</dbReference>
<dbReference type="PROSITE" id="PS50052">
    <property type="entry name" value="GUANYLATE_KINASE_2"/>
    <property type="match status" value="1"/>
</dbReference>
<keyword evidence="7 11" id="KW-0418">Kinase</keyword>
<evidence type="ECO:0000256" key="9">
    <source>
        <dbReference type="ARBA" id="ARBA00030128"/>
    </source>
</evidence>
<comment type="similarity">
    <text evidence="2 11">Belongs to the guanylate kinase family.</text>
</comment>
<dbReference type="InterPro" id="IPR008144">
    <property type="entry name" value="Guanylate_kin-like_dom"/>
</dbReference>
<organism evidence="13 14">
    <name type="scientific">Symbiobacterium terraclitae</name>
    <dbReference type="NCBI Taxonomy" id="557451"/>
    <lineage>
        <taxon>Bacteria</taxon>
        <taxon>Bacillati</taxon>
        <taxon>Bacillota</taxon>
        <taxon>Clostridia</taxon>
        <taxon>Eubacteriales</taxon>
        <taxon>Symbiobacteriaceae</taxon>
        <taxon>Symbiobacterium</taxon>
    </lineage>
</organism>
<comment type="subcellular location">
    <subcellularLocation>
        <location evidence="11">Cytoplasm</location>
    </subcellularLocation>
</comment>
<dbReference type="Gene3D" id="3.40.50.300">
    <property type="entry name" value="P-loop containing nucleotide triphosphate hydrolases"/>
    <property type="match status" value="1"/>
</dbReference>
<evidence type="ECO:0000256" key="11">
    <source>
        <dbReference type="HAMAP-Rule" id="MF_00328"/>
    </source>
</evidence>
<feature type="binding site" evidence="11">
    <location>
        <begin position="14"/>
        <end position="21"/>
    </location>
    <ligand>
        <name>ATP</name>
        <dbReference type="ChEBI" id="CHEBI:30616"/>
    </ligand>
</feature>
<dbReference type="PANTHER" id="PTHR23117">
    <property type="entry name" value="GUANYLATE KINASE-RELATED"/>
    <property type="match status" value="1"/>
</dbReference>
<comment type="catalytic activity">
    <reaction evidence="10 11">
        <text>GMP + ATP = GDP + ADP</text>
        <dbReference type="Rhea" id="RHEA:20780"/>
        <dbReference type="ChEBI" id="CHEBI:30616"/>
        <dbReference type="ChEBI" id="CHEBI:58115"/>
        <dbReference type="ChEBI" id="CHEBI:58189"/>
        <dbReference type="ChEBI" id="CHEBI:456216"/>
        <dbReference type="EC" id="2.7.4.8"/>
    </reaction>
</comment>
<dbReference type="InterPro" id="IPR017665">
    <property type="entry name" value="Guanylate_kinase"/>
</dbReference>
<dbReference type="InterPro" id="IPR027417">
    <property type="entry name" value="P-loop_NTPase"/>
</dbReference>
<feature type="domain" description="Guanylate kinase-like" evidence="12">
    <location>
        <begin position="7"/>
        <end position="185"/>
    </location>
</feature>
<dbReference type="EC" id="2.7.4.8" evidence="3 11"/>
<evidence type="ECO:0000313" key="13">
    <source>
        <dbReference type="EMBL" id="MBP2020083.1"/>
    </source>
</evidence>